<dbReference type="Proteomes" id="UP000738126">
    <property type="component" value="Unassembled WGS sequence"/>
</dbReference>
<dbReference type="InterPro" id="IPR034169">
    <property type="entry name" value="NifX-like"/>
</dbReference>
<evidence type="ECO:0000256" key="1">
    <source>
        <dbReference type="ARBA" id="ARBA00010285"/>
    </source>
</evidence>
<organism evidence="4 5">
    <name type="scientific">Halorhodospira neutriphila</name>
    <dbReference type="NCBI Taxonomy" id="168379"/>
    <lineage>
        <taxon>Bacteria</taxon>
        <taxon>Pseudomonadati</taxon>
        <taxon>Pseudomonadota</taxon>
        <taxon>Gammaproteobacteria</taxon>
        <taxon>Chromatiales</taxon>
        <taxon>Ectothiorhodospiraceae</taxon>
        <taxon>Halorhodospira</taxon>
    </lineage>
</organism>
<reference evidence="4 5" key="1">
    <citation type="journal article" date="2020" name="Microorganisms">
        <title>Osmotic Adaptation and Compatible Solute Biosynthesis of Phototrophic Bacteria as Revealed from Genome Analyses.</title>
        <authorList>
            <person name="Imhoff J.F."/>
            <person name="Rahn T."/>
            <person name="Kunzel S."/>
            <person name="Keller A."/>
            <person name="Neulinger S.C."/>
        </authorList>
    </citation>
    <scope>NUCLEOTIDE SEQUENCE [LARGE SCALE GENOMIC DNA]</scope>
    <source>
        <strain evidence="4 5">DSM 15116</strain>
    </source>
</reference>
<accession>A0ABS1E4Q8</accession>
<feature type="domain" description="Dinitrogenase iron-molybdenum cofactor biosynthesis" evidence="3">
    <location>
        <begin position="29"/>
        <end position="119"/>
    </location>
</feature>
<comment type="caution">
    <text evidence="4">The sequence shown here is derived from an EMBL/GenBank/DDBJ whole genome shotgun (WGS) entry which is preliminary data.</text>
</comment>
<evidence type="ECO:0000259" key="3">
    <source>
        <dbReference type="Pfam" id="PF02579"/>
    </source>
</evidence>
<name>A0ABS1E4Q8_9GAMM</name>
<evidence type="ECO:0000313" key="5">
    <source>
        <dbReference type="Proteomes" id="UP000738126"/>
    </source>
</evidence>
<dbReference type="RefSeq" id="WP_200257690.1">
    <property type="nucleotide sequence ID" value="NZ_NRSH01000046.1"/>
</dbReference>
<dbReference type="Pfam" id="PF02579">
    <property type="entry name" value="Nitro_FeMo-Co"/>
    <property type="match status" value="1"/>
</dbReference>
<dbReference type="PANTHER" id="PTHR33937">
    <property type="entry name" value="IRON-MOLYBDENUM PROTEIN-RELATED-RELATED"/>
    <property type="match status" value="1"/>
</dbReference>
<evidence type="ECO:0000256" key="2">
    <source>
        <dbReference type="ARBA" id="ARBA00023231"/>
    </source>
</evidence>
<sequence length="158" mass="16870">MTTLRHFSLTDAPPPAAPAARVAFASSDRRHVDQHFGAATGFTIHWVSQRGSQIAEVIELAADNGAEDKLAERLEALRGCAAVYCQAAGAGAISRLLARDIQPRRAEPGTPITAVLADLVAQLPHRPEVWLARALRTPAEERARFDALEAEGWTGSAG</sequence>
<gene>
    <name evidence="4" type="ORF">CKO13_05525</name>
</gene>
<dbReference type="InterPro" id="IPR036105">
    <property type="entry name" value="DiNase_FeMo-co_biosyn_sf"/>
</dbReference>
<dbReference type="PANTHER" id="PTHR33937:SF1">
    <property type="entry name" value="IRON-MOLIBDENUM COFACTOR PROCESSING PROTEIN"/>
    <property type="match status" value="1"/>
</dbReference>
<dbReference type="EMBL" id="NRSH01000046">
    <property type="protein sequence ID" value="MBK1726488.1"/>
    <property type="molecule type" value="Genomic_DNA"/>
</dbReference>
<proteinExistence type="inferred from homology"/>
<dbReference type="Gene3D" id="3.30.420.130">
    <property type="entry name" value="Dinitrogenase iron-molybdenum cofactor biosynthesis domain"/>
    <property type="match status" value="1"/>
</dbReference>
<protein>
    <recommendedName>
        <fullName evidence="3">Dinitrogenase iron-molybdenum cofactor biosynthesis domain-containing protein</fullName>
    </recommendedName>
</protein>
<dbReference type="InterPro" id="IPR051840">
    <property type="entry name" value="NifX/NifY_domain"/>
</dbReference>
<dbReference type="CDD" id="cd00853">
    <property type="entry name" value="NifX"/>
    <property type="match status" value="1"/>
</dbReference>
<dbReference type="InterPro" id="IPR003731">
    <property type="entry name" value="Di-Nase_FeMo-co_biosynth"/>
</dbReference>
<keyword evidence="5" id="KW-1185">Reference proteome</keyword>
<keyword evidence="2" id="KW-0535">Nitrogen fixation</keyword>
<dbReference type="SUPFAM" id="SSF53146">
    <property type="entry name" value="Nitrogenase accessory factor-like"/>
    <property type="match status" value="1"/>
</dbReference>
<comment type="similarity">
    <text evidence="1">Belongs to the NifX/NifY family.</text>
</comment>
<evidence type="ECO:0000313" key="4">
    <source>
        <dbReference type="EMBL" id="MBK1726488.1"/>
    </source>
</evidence>